<accession>A0AAD5FU72</accession>
<protein>
    <submittedName>
        <fullName evidence="4">CD209 antigen-like protein C</fullName>
    </submittedName>
</protein>
<dbReference type="Proteomes" id="UP001205998">
    <property type="component" value="Unassembled WGS sequence"/>
</dbReference>
<dbReference type="PROSITE" id="PS00615">
    <property type="entry name" value="C_TYPE_LECTIN_1"/>
    <property type="match status" value="1"/>
</dbReference>
<gene>
    <name evidence="4" type="ORF">C0J50_2719</name>
</gene>
<evidence type="ECO:0000256" key="2">
    <source>
        <dbReference type="ARBA" id="ARBA00023157"/>
    </source>
</evidence>
<keyword evidence="5" id="KW-1185">Reference proteome</keyword>
<evidence type="ECO:0000313" key="4">
    <source>
        <dbReference type="EMBL" id="KAI5628229.1"/>
    </source>
</evidence>
<dbReference type="InterPro" id="IPR001304">
    <property type="entry name" value="C-type_lectin-like"/>
</dbReference>
<dbReference type="SMART" id="SM00034">
    <property type="entry name" value="CLECT"/>
    <property type="match status" value="1"/>
</dbReference>
<keyword evidence="2" id="KW-1015">Disulfide bond</keyword>
<dbReference type="PROSITE" id="PS50041">
    <property type="entry name" value="C_TYPE_LECTIN_2"/>
    <property type="match status" value="1"/>
</dbReference>
<keyword evidence="1" id="KW-0430">Lectin</keyword>
<dbReference type="InterPro" id="IPR050111">
    <property type="entry name" value="C-type_lectin/snaclec_domain"/>
</dbReference>
<dbReference type="AlphaFoldDB" id="A0AAD5FU72"/>
<reference evidence="4" key="1">
    <citation type="submission" date="2018-07" db="EMBL/GenBank/DDBJ databases">
        <title>Comparative genomics of catfishes provides insights into carnivory and benthic adaptation.</title>
        <authorList>
            <person name="Zhang Y."/>
            <person name="Wang D."/>
            <person name="Peng Z."/>
            <person name="Zheng S."/>
            <person name="Shao F."/>
            <person name="Tao W."/>
        </authorList>
    </citation>
    <scope>NUCLEOTIDE SEQUENCE</scope>
    <source>
        <strain evidence="4">Chongqing</strain>
    </source>
</reference>
<feature type="non-terminal residue" evidence="4">
    <location>
        <position position="1"/>
    </location>
</feature>
<evidence type="ECO:0000256" key="1">
    <source>
        <dbReference type="ARBA" id="ARBA00022734"/>
    </source>
</evidence>
<dbReference type="InterPro" id="IPR016186">
    <property type="entry name" value="C-type_lectin-like/link_sf"/>
</dbReference>
<dbReference type="CDD" id="cd03590">
    <property type="entry name" value="CLECT_DC-SIGN_like"/>
    <property type="match status" value="1"/>
</dbReference>
<dbReference type="SUPFAM" id="SSF56436">
    <property type="entry name" value="C-type lectin-like"/>
    <property type="match status" value="1"/>
</dbReference>
<evidence type="ECO:0000313" key="5">
    <source>
        <dbReference type="Proteomes" id="UP001205998"/>
    </source>
</evidence>
<dbReference type="InterPro" id="IPR016187">
    <property type="entry name" value="CTDL_fold"/>
</dbReference>
<dbReference type="Pfam" id="PF00059">
    <property type="entry name" value="Lectin_C"/>
    <property type="match status" value="1"/>
</dbReference>
<dbReference type="GO" id="GO:0030246">
    <property type="term" value="F:carbohydrate binding"/>
    <property type="evidence" value="ECO:0007669"/>
    <property type="project" value="UniProtKB-KW"/>
</dbReference>
<dbReference type="InterPro" id="IPR033989">
    <property type="entry name" value="CD209-like_CTLD"/>
</dbReference>
<dbReference type="EMBL" id="MU545793">
    <property type="protein sequence ID" value="KAI5628229.1"/>
    <property type="molecule type" value="Genomic_DNA"/>
</dbReference>
<dbReference type="Gene3D" id="3.10.100.10">
    <property type="entry name" value="Mannose-Binding Protein A, subunit A"/>
    <property type="match status" value="1"/>
</dbReference>
<dbReference type="PANTHER" id="PTHR22803">
    <property type="entry name" value="MANNOSE, PHOSPHOLIPASE, LECTIN RECEPTOR RELATED"/>
    <property type="match status" value="1"/>
</dbReference>
<proteinExistence type="predicted"/>
<sequence length="122" mass="14496">GWILFSSSIYKISTEKKSWTESRQACRERGAELVIINNREEQDFINILRRSRKSWIGLNDRDREGEWKWVDDTPLIAEYWFSGEPNDKDEHCVITGEGSDPVRTWADYPCKSKFIWICEKTF</sequence>
<name>A0AAD5FU72_SILAS</name>
<comment type="caution">
    <text evidence="4">The sequence shown here is derived from an EMBL/GenBank/DDBJ whole genome shotgun (WGS) entry which is preliminary data.</text>
</comment>
<feature type="non-terminal residue" evidence="4">
    <location>
        <position position="122"/>
    </location>
</feature>
<feature type="domain" description="C-type lectin" evidence="3">
    <location>
        <begin position="5"/>
        <end position="119"/>
    </location>
</feature>
<dbReference type="InterPro" id="IPR018378">
    <property type="entry name" value="C-type_lectin_CS"/>
</dbReference>
<evidence type="ECO:0000259" key="3">
    <source>
        <dbReference type="PROSITE" id="PS50041"/>
    </source>
</evidence>
<organism evidence="4 5">
    <name type="scientific">Silurus asotus</name>
    <name type="common">Amur catfish</name>
    <name type="synonym">Parasilurus asotus</name>
    <dbReference type="NCBI Taxonomy" id="30991"/>
    <lineage>
        <taxon>Eukaryota</taxon>
        <taxon>Metazoa</taxon>
        <taxon>Chordata</taxon>
        <taxon>Craniata</taxon>
        <taxon>Vertebrata</taxon>
        <taxon>Euteleostomi</taxon>
        <taxon>Actinopterygii</taxon>
        <taxon>Neopterygii</taxon>
        <taxon>Teleostei</taxon>
        <taxon>Ostariophysi</taxon>
        <taxon>Siluriformes</taxon>
        <taxon>Siluridae</taxon>
        <taxon>Silurus</taxon>
    </lineage>
</organism>